<dbReference type="Gramene" id="Solyc01g044240.3.1">
    <property type="protein sequence ID" value="Solyc01g044240.3.1"/>
    <property type="gene ID" value="Solyc01g044240.3"/>
</dbReference>
<proteinExistence type="predicted"/>
<evidence type="ECO:0000313" key="2">
    <source>
        <dbReference type="Proteomes" id="UP000004994"/>
    </source>
</evidence>
<dbReference type="InParanoid" id="A0A3Q7ECP2"/>
<sequence>MGGSDFLREESSRASLYFYELRWIDLLVLPQHREKEKDRLFQATKSGESREEMLHTGVEGLHIERVK</sequence>
<protein>
    <submittedName>
        <fullName evidence="1">Uncharacterized protein</fullName>
    </submittedName>
</protein>
<accession>A0A3Q7ECP2</accession>
<name>A0A3Q7ECP2_SOLLC</name>
<dbReference type="AlphaFoldDB" id="A0A3Q7ECP2"/>
<keyword evidence="2" id="KW-1185">Reference proteome</keyword>
<organism evidence="1">
    <name type="scientific">Solanum lycopersicum</name>
    <name type="common">Tomato</name>
    <name type="synonym">Lycopersicon esculentum</name>
    <dbReference type="NCBI Taxonomy" id="4081"/>
    <lineage>
        <taxon>Eukaryota</taxon>
        <taxon>Viridiplantae</taxon>
        <taxon>Streptophyta</taxon>
        <taxon>Embryophyta</taxon>
        <taxon>Tracheophyta</taxon>
        <taxon>Spermatophyta</taxon>
        <taxon>Magnoliopsida</taxon>
        <taxon>eudicotyledons</taxon>
        <taxon>Gunneridae</taxon>
        <taxon>Pentapetalae</taxon>
        <taxon>asterids</taxon>
        <taxon>lamiids</taxon>
        <taxon>Solanales</taxon>
        <taxon>Solanaceae</taxon>
        <taxon>Solanoideae</taxon>
        <taxon>Solaneae</taxon>
        <taxon>Solanum</taxon>
        <taxon>Solanum subgen. Lycopersicon</taxon>
    </lineage>
</organism>
<reference evidence="1" key="2">
    <citation type="submission" date="2019-01" db="UniProtKB">
        <authorList>
            <consortium name="EnsemblPlants"/>
        </authorList>
    </citation>
    <scope>IDENTIFICATION</scope>
    <source>
        <strain evidence="1">cv. Heinz 1706</strain>
    </source>
</reference>
<evidence type="ECO:0000313" key="1">
    <source>
        <dbReference type="EnsemblPlants" id="Solyc01g044240.3.1"/>
    </source>
</evidence>
<dbReference type="Proteomes" id="UP000004994">
    <property type="component" value="Chromosome 1"/>
</dbReference>
<dbReference type="EnsemblPlants" id="Solyc01g044240.3.1">
    <property type="protein sequence ID" value="Solyc01g044240.3.1"/>
    <property type="gene ID" value="Solyc01g044240.3"/>
</dbReference>
<reference evidence="1" key="1">
    <citation type="journal article" date="2012" name="Nature">
        <title>The tomato genome sequence provides insights into fleshy fruit evolution.</title>
        <authorList>
            <consortium name="Tomato Genome Consortium"/>
        </authorList>
    </citation>
    <scope>NUCLEOTIDE SEQUENCE [LARGE SCALE GENOMIC DNA]</scope>
    <source>
        <strain evidence="1">cv. Heinz 1706</strain>
    </source>
</reference>